<dbReference type="Pfam" id="PF01205">
    <property type="entry name" value="Impact_N"/>
    <property type="match status" value="1"/>
</dbReference>
<proteinExistence type="inferred from homology"/>
<accession>A0A0A1H0K1</accession>
<feature type="domain" description="UPF0029" evidence="3">
    <location>
        <begin position="138"/>
        <end position="193"/>
    </location>
</feature>
<comment type="similarity">
    <text evidence="1">Belongs to the IMPACT family.</text>
</comment>
<feature type="domain" description="Impact N-terminal" evidence="2">
    <location>
        <begin position="17"/>
        <end position="122"/>
    </location>
</feature>
<dbReference type="NCBIfam" id="TIGR00257">
    <property type="entry name" value="IMPACT_YIGZ"/>
    <property type="match status" value="1"/>
</dbReference>
<dbReference type="InterPro" id="IPR020569">
    <property type="entry name" value="UPF0029_Impact_CS"/>
</dbReference>
<dbReference type="SUPFAM" id="SSF54980">
    <property type="entry name" value="EF-G C-terminal domain-like"/>
    <property type="match status" value="1"/>
</dbReference>
<dbReference type="Pfam" id="PF09186">
    <property type="entry name" value="DUF1949"/>
    <property type="match status" value="1"/>
</dbReference>
<evidence type="ECO:0000313" key="4">
    <source>
        <dbReference type="EMBL" id="BAP86221.1"/>
    </source>
</evidence>
<dbReference type="InterPro" id="IPR036956">
    <property type="entry name" value="Impact_N_sf"/>
</dbReference>
<dbReference type="RefSeq" id="WP_041094285.1">
    <property type="nucleotide sequence ID" value="NZ_AP014680.1"/>
</dbReference>
<dbReference type="Proteomes" id="UP000031620">
    <property type="component" value="Chromosome"/>
</dbReference>
<dbReference type="InterPro" id="IPR015796">
    <property type="entry name" value="Impact_YigZ-like"/>
</dbReference>
<dbReference type="HOGENOM" id="CLU_083552_2_1_9"/>
<dbReference type="InterPro" id="IPR020568">
    <property type="entry name" value="Ribosomal_Su5_D2-typ_SF"/>
</dbReference>
<dbReference type="InterPro" id="IPR023582">
    <property type="entry name" value="Impact"/>
</dbReference>
<name>A0A0A1H0K1_9LACO</name>
<protein>
    <recommendedName>
        <fullName evidence="6">YigZ family protein</fullName>
    </recommendedName>
</protein>
<dbReference type="AlphaFoldDB" id="A0A0A1H0K1"/>
<dbReference type="EMBL" id="AP014680">
    <property type="protein sequence ID" value="BAP86221.1"/>
    <property type="molecule type" value="Genomic_DNA"/>
</dbReference>
<sequence>MPYLTIARNFAHEQTIKKSRFICSLARISNENEAQSFIATITKQEHKANHHCFAYQLGPNDEIQRESDDGEPSGTAGVPILQSLQLLEVHDVVAVVTRYFGGIKLGAGGLIRAYSNSTSDAVHAAGLVTIIEQATLNLKIAYADHDALIYFLKKNDLHVADEQYGVDVLVSIFVDQDKVEAVQNKIINLLQNRISISVGDSHFNEVPYEN</sequence>
<dbReference type="PROSITE" id="PS00910">
    <property type="entry name" value="UPF0029"/>
    <property type="match status" value="1"/>
</dbReference>
<reference evidence="4 5" key="1">
    <citation type="submission" date="2014-11" db="EMBL/GenBank/DDBJ databases">
        <title>Complete genome sequence and analysis of Lactobacillus hokkaidonensis LOOC260T.</title>
        <authorList>
            <person name="Tanizawa Y."/>
            <person name="Tohno M."/>
            <person name="Kaminuma E."/>
            <person name="Nakamura Y."/>
            <person name="Arita M."/>
        </authorList>
    </citation>
    <scope>NUCLEOTIDE SEQUENCE [LARGE SCALE GENOMIC DNA]</scope>
    <source>
        <strain evidence="4 5">LOOC260</strain>
    </source>
</reference>
<dbReference type="Gene3D" id="3.30.230.30">
    <property type="entry name" value="Impact, N-terminal domain"/>
    <property type="match status" value="1"/>
</dbReference>
<evidence type="ECO:0000259" key="3">
    <source>
        <dbReference type="Pfam" id="PF09186"/>
    </source>
</evidence>
<gene>
    <name evidence="4" type="ORF">LOOC260_117150</name>
</gene>
<dbReference type="InterPro" id="IPR001498">
    <property type="entry name" value="Impact_N"/>
</dbReference>
<evidence type="ECO:0008006" key="6">
    <source>
        <dbReference type="Google" id="ProtNLM"/>
    </source>
</evidence>
<dbReference type="SUPFAM" id="SSF54211">
    <property type="entry name" value="Ribosomal protein S5 domain 2-like"/>
    <property type="match status" value="1"/>
</dbReference>
<dbReference type="GO" id="GO:0005737">
    <property type="term" value="C:cytoplasm"/>
    <property type="evidence" value="ECO:0007669"/>
    <property type="project" value="TreeGrafter"/>
</dbReference>
<dbReference type="PANTHER" id="PTHR16301">
    <property type="entry name" value="IMPACT-RELATED"/>
    <property type="match status" value="1"/>
</dbReference>
<organism evidence="4 5">
    <name type="scientific">Paucilactobacillus hokkaidonensis JCM 18461</name>
    <dbReference type="NCBI Taxonomy" id="1291742"/>
    <lineage>
        <taxon>Bacteria</taxon>
        <taxon>Bacillati</taxon>
        <taxon>Bacillota</taxon>
        <taxon>Bacilli</taxon>
        <taxon>Lactobacillales</taxon>
        <taxon>Lactobacillaceae</taxon>
        <taxon>Paucilactobacillus</taxon>
    </lineage>
</organism>
<dbReference type="KEGG" id="lho:LOOC260_117150"/>
<dbReference type="STRING" id="1291742.LOOC260_117150"/>
<dbReference type="Gene3D" id="3.30.70.240">
    <property type="match status" value="1"/>
</dbReference>
<dbReference type="PANTHER" id="PTHR16301:SF20">
    <property type="entry name" value="IMPACT FAMILY MEMBER YIGZ"/>
    <property type="match status" value="1"/>
</dbReference>
<evidence type="ECO:0000259" key="2">
    <source>
        <dbReference type="Pfam" id="PF01205"/>
    </source>
</evidence>
<evidence type="ECO:0000313" key="5">
    <source>
        <dbReference type="Proteomes" id="UP000031620"/>
    </source>
</evidence>
<dbReference type="InterPro" id="IPR015269">
    <property type="entry name" value="UPF0029_Impact_C"/>
</dbReference>
<dbReference type="InterPro" id="IPR035647">
    <property type="entry name" value="EFG_III/V"/>
</dbReference>
<dbReference type="GO" id="GO:0006446">
    <property type="term" value="P:regulation of translational initiation"/>
    <property type="evidence" value="ECO:0007669"/>
    <property type="project" value="TreeGrafter"/>
</dbReference>
<evidence type="ECO:0000256" key="1">
    <source>
        <dbReference type="ARBA" id="ARBA00007665"/>
    </source>
</evidence>